<keyword evidence="2" id="KW-1185">Reference proteome</keyword>
<organism evidence="1 2">
    <name type="scientific">Mollisia scopiformis</name>
    <name type="common">Conifer needle endophyte fungus</name>
    <name type="synonym">Phialocephala scopiformis</name>
    <dbReference type="NCBI Taxonomy" id="149040"/>
    <lineage>
        <taxon>Eukaryota</taxon>
        <taxon>Fungi</taxon>
        <taxon>Dikarya</taxon>
        <taxon>Ascomycota</taxon>
        <taxon>Pezizomycotina</taxon>
        <taxon>Leotiomycetes</taxon>
        <taxon>Helotiales</taxon>
        <taxon>Mollisiaceae</taxon>
        <taxon>Mollisia</taxon>
    </lineage>
</organism>
<dbReference type="RefSeq" id="XP_018073238.1">
    <property type="nucleotide sequence ID" value="XM_018208344.1"/>
</dbReference>
<dbReference type="InterPro" id="IPR040632">
    <property type="entry name" value="Sulfotransfer_4"/>
</dbReference>
<protein>
    <recommendedName>
        <fullName evidence="3">Sulfotransferase</fullName>
    </recommendedName>
</protein>
<dbReference type="AlphaFoldDB" id="A0A194XFD7"/>
<name>A0A194XFD7_MOLSC</name>
<dbReference type="SUPFAM" id="SSF52540">
    <property type="entry name" value="P-loop containing nucleoside triphosphate hydrolases"/>
    <property type="match status" value="1"/>
</dbReference>
<reference evidence="1 2" key="1">
    <citation type="submission" date="2015-10" db="EMBL/GenBank/DDBJ databases">
        <title>Full genome of DAOMC 229536 Phialocephala scopiformis, a fungal endophyte of spruce producing the potent anti-insectan compound rugulosin.</title>
        <authorList>
            <consortium name="DOE Joint Genome Institute"/>
            <person name="Walker A.K."/>
            <person name="Frasz S.L."/>
            <person name="Seifert K.A."/>
            <person name="Miller J.D."/>
            <person name="Mondo S.J."/>
            <person name="Labutti K."/>
            <person name="Lipzen A."/>
            <person name="Dockter R."/>
            <person name="Kennedy M."/>
            <person name="Grigoriev I.V."/>
            <person name="Spatafora J.W."/>
        </authorList>
    </citation>
    <scope>NUCLEOTIDE SEQUENCE [LARGE SCALE GENOMIC DNA]</scope>
    <source>
        <strain evidence="1 2">CBS 120377</strain>
    </source>
</reference>
<dbReference type="PANTHER" id="PTHR36978">
    <property type="entry name" value="P-LOOP CONTAINING NUCLEOTIDE TRIPHOSPHATE HYDROLASE"/>
    <property type="match status" value="1"/>
</dbReference>
<proteinExistence type="predicted"/>
<dbReference type="EMBL" id="KQ947412">
    <property type="protein sequence ID" value="KUJ18883.1"/>
    <property type="molecule type" value="Genomic_DNA"/>
</dbReference>
<dbReference type="GeneID" id="28818070"/>
<evidence type="ECO:0000313" key="1">
    <source>
        <dbReference type="EMBL" id="KUJ18883.1"/>
    </source>
</evidence>
<accession>A0A194XFD7</accession>
<dbReference type="PANTHER" id="PTHR36978:SF4">
    <property type="entry name" value="P-LOOP CONTAINING NUCLEOSIDE TRIPHOSPHATE HYDROLASE PROTEIN"/>
    <property type="match status" value="1"/>
</dbReference>
<dbReference type="Proteomes" id="UP000070700">
    <property type="component" value="Unassembled WGS sequence"/>
</dbReference>
<dbReference type="KEGG" id="psco:LY89DRAFT_554216"/>
<feature type="non-terminal residue" evidence="1">
    <location>
        <position position="213"/>
    </location>
</feature>
<dbReference type="Gene3D" id="3.40.50.300">
    <property type="entry name" value="P-loop containing nucleotide triphosphate hydrolases"/>
    <property type="match status" value="1"/>
</dbReference>
<gene>
    <name evidence="1" type="ORF">LY89DRAFT_554216</name>
</gene>
<dbReference type="InParanoid" id="A0A194XFD7"/>
<sequence>VKILIVGLWRTGTSSLLQALQTLGYHNTYPRDSPSPNTWNSLSYNQAWNRVIDSKFLDGNAIPRETFDELMGDCMVISGVPCQLFLDDLLAAYPDAKVILTARDMEKWYPSIINSFEYISTRSIFRVAALFNTFVRERSGYLDRVKYWGYYDNLPVFAKLVHKNHVEKVRLLVEAGRIRKEDYLELEVGHGWRPLCDFSSAEMQEGEYPRVND</sequence>
<feature type="non-terminal residue" evidence="1">
    <location>
        <position position="1"/>
    </location>
</feature>
<dbReference type="Pfam" id="PF17784">
    <property type="entry name" value="Sulfotransfer_4"/>
    <property type="match status" value="1"/>
</dbReference>
<dbReference type="STRING" id="149040.A0A194XFD7"/>
<evidence type="ECO:0000313" key="2">
    <source>
        <dbReference type="Proteomes" id="UP000070700"/>
    </source>
</evidence>
<dbReference type="InterPro" id="IPR027417">
    <property type="entry name" value="P-loop_NTPase"/>
</dbReference>
<evidence type="ECO:0008006" key="3">
    <source>
        <dbReference type="Google" id="ProtNLM"/>
    </source>
</evidence>
<dbReference type="OrthoDB" id="408152at2759"/>